<comment type="caution">
    <text evidence="1">The sequence shown here is derived from an EMBL/GenBank/DDBJ whole genome shotgun (WGS) entry which is preliminary data.</text>
</comment>
<evidence type="ECO:0000313" key="2">
    <source>
        <dbReference type="Proteomes" id="UP001162131"/>
    </source>
</evidence>
<dbReference type="Proteomes" id="UP001162131">
    <property type="component" value="Unassembled WGS sequence"/>
</dbReference>
<sequence>MLAEEQIFNGKVFLRSYLDAILCLKQIAVKETTYLQCMDYFLMSKGVKETASPSQVQEASNVFRFSKVFLRKYFIPEPPSFGDLLDLFKKINDDLSESPKTEEK</sequence>
<name>A0AAU9JCV1_9CILI</name>
<organism evidence="1 2">
    <name type="scientific">Blepharisma stoltei</name>
    <dbReference type="NCBI Taxonomy" id="1481888"/>
    <lineage>
        <taxon>Eukaryota</taxon>
        <taxon>Sar</taxon>
        <taxon>Alveolata</taxon>
        <taxon>Ciliophora</taxon>
        <taxon>Postciliodesmatophora</taxon>
        <taxon>Heterotrichea</taxon>
        <taxon>Heterotrichida</taxon>
        <taxon>Blepharismidae</taxon>
        <taxon>Blepharisma</taxon>
    </lineage>
</organism>
<reference evidence="1" key="1">
    <citation type="submission" date="2021-09" db="EMBL/GenBank/DDBJ databases">
        <authorList>
            <consortium name="AG Swart"/>
            <person name="Singh M."/>
            <person name="Singh A."/>
            <person name="Seah K."/>
            <person name="Emmerich C."/>
        </authorList>
    </citation>
    <scope>NUCLEOTIDE SEQUENCE</scope>
    <source>
        <strain evidence="1">ATCC30299</strain>
    </source>
</reference>
<evidence type="ECO:0000313" key="1">
    <source>
        <dbReference type="EMBL" id="CAG9323323.1"/>
    </source>
</evidence>
<keyword evidence="2" id="KW-1185">Reference proteome</keyword>
<gene>
    <name evidence="1" type="ORF">BSTOLATCC_MIC33223</name>
</gene>
<accession>A0AAU9JCV1</accession>
<dbReference type="AlphaFoldDB" id="A0AAU9JCV1"/>
<protein>
    <submittedName>
        <fullName evidence="1">Uncharacterized protein</fullName>
    </submittedName>
</protein>
<proteinExistence type="predicted"/>
<dbReference type="EMBL" id="CAJZBQ010000033">
    <property type="protein sequence ID" value="CAG9323323.1"/>
    <property type="molecule type" value="Genomic_DNA"/>
</dbReference>